<keyword evidence="2" id="KW-0378">Hydrolase</keyword>
<organism evidence="2">
    <name type="scientific">Chitinibacter mangrovi</name>
    <dbReference type="NCBI Taxonomy" id="3153927"/>
    <lineage>
        <taxon>Bacteria</taxon>
        <taxon>Pseudomonadati</taxon>
        <taxon>Pseudomonadota</taxon>
        <taxon>Betaproteobacteria</taxon>
        <taxon>Neisseriales</taxon>
        <taxon>Chitinibacteraceae</taxon>
        <taxon>Chitinibacter</taxon>
    </lineage>
</organism>
<dbReference type="RefSeq" id="WP_348944744.1">
    <property type="nucleotide sequence ID" value="NZ_CP157355.1"/>
</dbReference>
<sequence length="85" mass="9674">MSDYDFKALNDKEFEILCADLLGDAEGQRFERFKPGKDAGIDGRFFTSNSCEVILQCKHWCGTPTKQLINTLSTTEKIKIEKIKP</sequence>
<feature type="domain" description="Restriction endonuclease type IV Mrr" evidence="1">
    <location>
        <begin position="7"/>
        <end position="72"/>
    </location>
</feature>
<evidence type="ECO:0000313" key="2">
    <source>
        <dbReference type="EMBL" id="XBM00391.1"/>
    </source>
</evidence>
<dbReference type="AlphaFoldDB" id="A0AAU7F991"/>
<dbReference type="EMBL" id="CP157355">
    <property type="protein sequence ID" value="XBM00391.1"/>
    <property type="molecule type" value="Genomic_DNA"/>
</dbReference>
<dbReference type="EC" id="3.1.21.-" evidence="2"/>
<dbReference type="GO" id="GO:0003677">
    <property type="term" value="F:DNA binding"/>
    <property type="evidence" value="ECO:0007669"/>
    <property type="project" value="InterPro"/>
</dbReference>
<proteinExistence type="predicted"/>
<evidence type="ECO:0000259" key="1">
    <source>
        <dbReference type="Pfam" id="PF04471"/>
    </source>
</evidence>
<dbReference type="InterPro" id="IPR011856">
    <property type="entry name" value="tRNA_endonuc-like_dom_sf"/>
</dbReference>
<dbReference type="Gene3D" id="3.40.1350.10">
    <property type="match status" value="1"/>
</dbReference>
<keyword evidence="2" id="KW-0255">Endonuclease</keyword>
<dbReference type="GO" id="GO:0004519">
    <property type="term" value="F:endonuclease activity"/>
    <property type="evidence" value="ECO:0007669"/>
    <property type="project" value="UniProtKB-KW"/>
</dbReference>
<dbReference type="KEGG" id="cmav:ABHF33_15225"/>
<dbReference type="GO" id="GO:0009307">
    <property type="term" value="P:DNA restriction-modification system"/>
    <property type="evidence" value="ECO:0007669"/>
    <property type="project" value="InterPro"/>
</dbReference>
<dbReference type="InterPro" id="IPR007560">
    <property type="entry name" value="Restrct_endonuc_IV_Mrr"/>
</dbReference>
<reference evidence="2" key="1">
    <citation type="submission" date="2024-05" db="EMBL/GenBank/DDBJ databases">
        <authorList>
            <person name="Yang L."/>
            <person name="Pan L."/>
        </authorList>
    </citation>
    <scope>NUCLEOTIDE SEQUENCE</scope>
    <source>
        <strain evidence="2">FCG-7</strain>
    </source>
</reference>
<protein>
    <submittedName>
        <fullName evidence="2">Restriction endonuclease</fullName>
        <ecNumber evidence="2">3.1.21.-</ecNumber>
    </submittedName>
</protein>
<dbReference type="Pfam" id="PF04471">
    <property type="entry name" value="Mrr_cat"/>
    <property type="match status" value="1"/>
</dbReference>
<accession>A0AAU7F991</accession>
<dbReference type="GO" id="GO:0016787">
    <property type="term" value="F:hydrolase activity"/>
    <property type="evidence" value="ECO:0007669"/>
    <property type="project" value="UniProtKB-KW"/>
</dbReference>
<keyword evidence="2" id="KW-0540">Nuclease</keyword>
<name>A0AAU7F991_9NEIS</name>
<gene>
    <name evidence="2" type="ORF">ABHF33_15225</name>
</gene>